<dbReference type="WBParaSite" id="BTMF_0000254601-mRNA-1">
    <property type="protein sequence ID" value="BTMF_0000254601-mRNA-1"/>
    <property type="gene ID" value="BTMF_0000254601"/>
</dbReference>
<sequence length="35" mass="3948">LDFSIGNDELNLRARHIILLIAKRGNFPSNALLNK</sequence>
<accession>A0A0R3Q888</accession>
<evidence type="ECO:0000313" key="1">
    <source>
        <dbReference type="WBParaSite" id="BTMF_0000254601-mRNA-1"/>
    </source>
</evidence>
<dbReference type="AlphaFoldDB" id="A0A0R3Q888"/>
<protein>
    <submittedName>
        <fullName evidence="1">Transposase</fullName>
    </submittedName>
</protein>
<reference evidence="1" key="1">
    <citation type="submission" date="2017-02" db="UniProtKB">
        <authorList>
            <consortium name="WormBaseParasite"/>
        </authorList>
    </citation>
    <scope>IDENTIFICATION</scope>
</reference>
<proteinExistence type="predicted"/>
<organism evidence="1">
    <name type="scientific">Brugia timori</name>
    <dbReference type="NCBI Taxonomy" id="42155"/>
    <lineage>
        <taxon>Eukaryota</taxon>
        <taxon>Metazoa</taxon>
        <taxon>Ecdysozoa</taxon>
        <taxon>Nematoda</taxon>
        <taxon>Chromadorea</taxon>
        <taxon>Rhabditida</taxon>
        <taxon>Spirurina</taxon>
        <taxon>Spiruromorpha</taxon>
        <taxon>Filarioidea</taxon>
        <taxon>Onchocercidae</taxon>
        <taxon>Brugia</taxon>
    </lineage>
</organism>
<name>A0A0R3Q888_9BILA</name>